<feature type="transmembrane region" description="Helical" evidence="5">
    <location>
        <begin position="73"/>
        <end position="92"/>
    </location>
</feature>
<organism evidence="7 8">
    <name type="scientific">Brevundimonas alba</name>
    <dbReference type="NCBI Taxonomy" id="74314"/>
    <lineage>
        <taxon>Bacteria</taxon>
        <taxon>Pseudomonadati</taxon>
        <taxon>Pseudomonadota</taxon>
        <taxon>Alphaproteobacteria</taxon>
        <taxon>Caulobacterales</taxon>
        <taxon>Caulobacteraceae</taxon>
        <taxon>Brevundimonas</taxon>
    </lineage>
</organism>
<evidence type="ECO:0000313" key="8">
    <source>
        <dbReference type="Proteomes" id="UP000587415"/>
    </source>
</evidence>
<reference evidence="7 8" key="1">
    <citation type="submission" date="2020-03" db="EMBL/GenBank/DDBJ databases">
        <title>Genomic Encyclopedia of Type Strains, Phase IV (KMG-IV): sequencing the most valuable type-strain genomes for metagenomic binning, comparative biology and taxonomic classification.</title>
        <authorList>
            <person name="Goeker M."/>
        </authorList>
    </citation>
    <scope>NUCLEOTIDE SEQUENCE [LARGE SCALE GENOMIC DNA]</scope>
    <source>
        <strain evidence="7 8">DSM 4736</strain>
    </source>
</reference>
<evidence type="ECO:0000313" key="7">
    <source>
        <dbReference type="EMBL" id="NJC41929.1"/>
    </source>
</evidence>
<dbReference type="Proteomes" id="UP000587415">
    <property type="component" value="Unassembled WGS sequence"/>
</dbReference>
<evidence type="ECO:0000259" key="6">
    <source>
        <dbReference type="Pfam" id="PF04116"/>
    </source>
</evidence>
<keyword evidence="4 5" id="KW-0472">Membrane</keyword>
<feature type="domain" description="Fatty acid hydroxylase" evidence="6">
    <location>
        <begin position="79"/>
        <end position="209"/>
    </location>
</feature>
<evidence type="ECO:0000256" key="3">
    <source>
        <dbReference type="ARBA" id="ARBA00022989"/>
    </source>
</evidence>
<name>A0A7X6BPF5_9CAUL</name>
<comment type="subcellular location">
    <subcellularLocation>
        <location evidence="1">Membrane</location>
    </subcellularLocation>
</comment>
<protein>
    <submittedName>
        <fullName evidence="7">Sterol desaturase/sphingolipid hydroxylase (Fatty acid hydroxylase superfamily)</fullName>
    </submittedName>
</protein>
<proteinExistence type="predicted"/>
<accession>A0A7X6BPF5</accession>
<dbReference type="GO" id="GO:0005506">
    <property type="term" value="F:iron ion binding"/>
    <property type="evidence" value="ECO:0007669"/>
    <property type="project" value="InterPro"/>
</dbReference>
<dbReference type="InterPro" id="IPR006694">
    <property type="entry name" value="Fatty_acid_hydroxylase"/>
</dbReference>
<dbReference type="Pfam" id="PF04116">
    <property type="entry name" value="FA_hydroxylase"/>
    <property type="match status" value="1"/>
</dbReference>
<evidence type="ECO:0000256" key="2">
    <source>
        <dbReference type="ARBA" id="ARBA00022692"/>
    </source>
</evidence>
<feature type="transmembrane region" description="Helical" evidence="5">
    <location>
        <begin position="5"/>
        <end position="23"/>
    </location>
</feature>
<dbReference type="InterPro" id="IPR050307">
    <property type="entry name" value="Sterol_Desaturase_Related"/>
</dbReference>
<evidence type="ECO:0000256" key="1">
    <source>
        <dbReference type="ARBA" id="ARBA00004370"/>
    </source>
</evidence>
<comment type="caution">
    <text evidence="7">The sequence shown here is derived from an EMBL/GenBank/DDBJ whole genome shotgun (WGS) entry which is preliminary data.</text>
</comment>
<keyword evidence="3 5" id="KW-1133">Transmembrane helix</keyword>
<dbReference type="GO" id="GO:0008610">
    <property type="term" value="P:lipid biosynthetic process"/>
    <property type="evidence" value="ECO:0007669"/>
    <property type="project" value="InterPro"/>
</dbReference>
<evidence type="ECO:0000256" key="5">
    <source>
        <dbReference type="SAM" id="Phobius"/>
    </source>
</evidence>
<keyword evidence="8" id="KW-1185">Reference proteome</keyword>
<feature type="transmembrane region" description="Helical" evidence="5">
    <location>
        <begin position="138"/>
        <end position="159"/>
    </location>
</feature>
<dbReference type="GO" id="GO:0016491">
    <property type="term" value="F:oxidoreductase activity"/>
    <property type="evidence" value="ECO:0007669"/>
    <property type="project" value="InterPro"/>
</dbReference>
<dbReference type="EMBL" id="JAATJM010000002">
    <property type="protein sequence ID" value="NJC41929.1"/>
    <property type="molecule type" value="Genomic_DNA"/>
</dbReference>
<feature type="transmembrane region" description="Helical" evidence="5">
    <location>
        <begin position="43"/>
        <end position="61"/>
    </location>
</feature>
<dbReference type="PANTHER" id="PTHR11863">
    <property type="entry name" value="STEROL DESATURASE"/>
    <property type="match status" value="1"/>
</dbReference>
<dbReference type="AlphaFoldDB" id="A0A7X6BPF5"/>
<keyword evidence="2 5" id="KW-0812">Transmembrane</keyword>
<dbReference type="GO" id="GO:0016020">
    <property type="term" value="C:membrane"/>
    <property type="evidence" value="ECO:0007669"/>
    <property type="project" value="UniProtKB-SubCell"/>
</dbReference>
<sequence length="240" mass="27587">MINVVTVSILAMFVGFILLDTFWRPRRYPATAWWRLKGVAAFMLYMTIALFAPLVWDVFLAGHRLLDLTAQPLWLQLGVGFVMFQLTMYLWHRSLHGVDFLWRHLHQTHHSAERVDVWGAFWFHPLDMVAWTLQGSLALVWIVGISVEAVIPIVLLNSFMGMFTHANLRTPRWLGWIIARPEMHAAHHERGVHRSNYCDLPLIDMIFGTWNNPKSAPKEAGFYDGASSRLGSLLVGRKLA</sequence>
<evidence type="ECO:0000256" key="4">
    <source>
        <dbReference type="ARBA" id="ARBA00023136"/>
    </source>
</evidence>
<gene>
    <name evidence="7" type="ORF">GGQ87_002224</name>
</gene>
<dbReference type="RefSeq" id="WP_209282543.1">
    <property type="nucleotide sequence ID" value="NZ_JAATJM010000002.1"/>
</dbReference>